<evidence type="ECO:0000313" key="4">
    <source>
        <dbReference type="EMBL" id="KGI77978.1"/>
    </source>
</evidence>
<evidence type="ECO:0000256" key="2">
    <source>
        <dbReference type="ARBA" id="ARBA00023315"/>
    </source>
</evidence>
<evidence type="ECO:0000259" key="3">
    <source>
        <dbReference type="PROSITE" id="PS51186"/>
    </source>
</evidence>
<dbReference type="GO" id="GO:0016747">
    <property type="term" value="F:acyltransferase activity, transferring groups other than amino-acyl groups"/>
    <property type="evidence" value="ECO:0007669"/>
    <property type="project" value="InterPro"/>
</dbReference>
<dbReference type="Proteomes" id="UP000560000">
    <property type="component" value="Unassembled WGS sequence"/>
</dbReference>
<organism evidence="4 6">
    <name type="scientific">Oleiagrimonas soli</name>
    <dbReference type="NCBI Taxonomy" id="1543381"/>
    <lineage>
        <taxon>Bacteria</taxon>
        <taxon>Pseudomonadati</taxon>
        <taxon>Pseudomonadota</taxon>
        <taxon>Gammaproteobacteria</taxon>
        <taxon>Lysobacterales</taxon>
        <taxon>Rhodanobacteraceae</taxon>
        <taxon>Oleiagrimonas</taxon>
    </lineage>
</organism>
<reference evidence="4 6" key="1">
    <citation type="submission" date="2014-09" db="EMBL/GenBank/DDBJ databases">
        <title>Xanthomonadaceae 3.5X direct submission.</title>
        <authorList>
            <person name="Fang T."/>
            <person name="Wang H."/>
        </authorList>
    </citation>
    <scope>NUCLEOTIDE SEQUENCE [LARGE SCALE GENOMIC DNA]</scope>
    <source>
        <strain evidence="4 6">3.5X</strain>
    </source>
</reference>
<accession>A0A099CVK9</accession>
<dbReference type="InterPro" id="IPR000182">
    <property type="entry name" value="GNAT_dom"/>
</dbReference>
<keyword evidence="2" id="KW-0012">Acyltransferase</keyword>
<dbReference type="InterPro" id="IPR050832">
    <property type="entry name" value="Bact_Acetyltransf"/>
</dbReference>
<reference evidence="5 7" key="2">
    <citation type="submission" date="2020-08" db="EMBL/GenBank/DDBJ databases">
        <title>Genomic Encyclopedia of Type Strains, Phase IV (KMG-IV): sequencing the most valuable type-strain genomes for metagenomic binning, comparative biology and taxonomic classification.</title>
        <authorList>
            <person name="Goeker M."/>
        </authorList>
    </citation>
    <scope>NUCLEOTIDE SEQUENCE [LARGE SCALE GENOMIC DNA]</scope>
    <source>
        <strain evidence="5 7">DSM 107085</strain>
    </source>
</reference>
<comment type="caution">
    <text evidence="4">The sequence shown here is derived from an EMBL/GenBank/DDBJ whole genome shotgun (WGS) entry which is preliminary data.</text>
</comment>
<dbReference type="Pfam" id="PF00583">
    <property type="entry name" value="Acetyltransf_1"/>
    <property type="match status" value="1"/>
</dbReference>
<dbReference type="Gene3D" id="3.40.630.30">
    <property type="match status" value="1"/>
</dbReference>
<dbReference type="SUPFAM" id="SSF55729">
    <property type="entry name" value="Acyl-CoA N-acyltransferases (Nat)"/>
    <property type="match status" value="1"/>
</dbReference>
<gene>
    <name evidence="5" type="ORF">HNQ86_000988</name>
    <name evidence="4" type="ORF">LF63_0106215</name>
</gene>
<sequence length="153" mass="16382">MNVRGAIPDDAEAISDVLEELVAAGKRTKPGDAAFVLRHYIVDPDRVQCSVAVDDDGRILGLQSLKRAREGNSYGTPVGWGIIGTHVRPSAARKGVGRGLFAAIRDAAHAAGLERIEAYIGADNDVALDYYGALGFRVHRHEDGIVCKVYEVA</sequence>
<feature type="domain" description="N-acetyltransferase" evidence="3">
    <location>
        <begin position="1"/>
        <end position="153"/>
    </location>
</feature>
<evidence type="ECO:0000313" key="7">
    <source>
        <dbReference type="Proteomes" id="UP000560000"/>
    </source>
</evidence>
<protein>
    <submittedName>
        <fullName evidence="4 5">Acetyltransferase</fullName>
    </submittedName>
</protein>
<dbReference type="EMBL" id="JACHET010000001">
    <property type="protein sequence ID" value="MBB6183643.1"/>
    <property type="molecule type" value="Genomic_DNA"/>
</dbReference>
<dbReference type="AlphaFoldDB" id="A0A099CVK9"/>
<proteinExistence type="predicted"/>
<keyword evidence="6" id="KW-1185">Reference proteome</keyword>
<evidence type="ECO:0000256" key="1">
    <source>
        <dbReference type="ARBA" id="ARBA00022679"/>
    </source>
</evidence>
<dbReference type="HOGENOM" id="CLU_013985_19_5_6"/>
<dbReference type="PROSITE" id="PS51186">
    <property type="entry name" value="GNAT"/>
    <property type="match status" value="1"/>
</dbReference>
<dbReference type="STRING" id="1543381.LF63_0106215"/>
<dbReference type="RefSeq" id="WP_043100391.1">
    <property type="nucleotide sequence ID" value="NZ_JACHET010000001.1"/>
</dbReference>
<dbReference type="InterPro" id="IPR016181">
    <property type="entry name" value="Acyl_CoA_acyltransferase"/>
</dbReference>
<evidence type="ECO:0000313" key="5">
    <source>
        <dbReference type="EMBL" id="MBB6183643.1"/>
    </source>
</evidence>
<dbReference type="EMBL" id="JROI01000010">
    <property type="protein sequence ID" value="KGI77978.1"/>
    <property type="molecule type" value="Genomic_DNA"/>
</dbReference>
<name>A0A099CVK9_9GAMM</name>
<keyword evidence="1 4" id="KW-0808">Transferase</keyword>
<evidence type="ECO:0000313" key="6">
    <source>
        <dbReference type="Proteomes" id="UP000029708"/>
    </source>
</evidence>
<dbReference type="Proteomes" id="UP000029708">
    <property type="component" value="Unassembled WGS sequence"/>
</dbReference>
<dbReference type="PANTHER" id="PTHR43877">
    <property type="entry name" value="AMINOALKYLPHOSPHONATE N-ACETYLTRANSFERASE-RELATED-RELATED"/>
    <property type="match status" value="1"/>
</dbReference>
<dbReference type="OrthoDB" id="5997585at2"/>